<protein>
    <submittedName>
        <fullName evidence="3">Uncharacterized protein</fullName>
    </submittedName>
</protein>
<evidence type="ECO:0000256" key="2">
    <source>
        <dbReference type="SAM" id="MobiDB-lite"/>
    </source>
</evidence>
<name>E1JZ86_SOLFR</name>
<comment type="caution">
    <text evidence="3">The sequence shown here is derived from an EMBL/GenBank/DDBJ whole genome shotgun (WGS) entry which is preliminary data.</text>
</comment>
<dbReference type="OrthoDB" id="5459618at2"/>
<dbReference type="EMBL" id="AECZ01000021">
    <property type="protein sequence ID" value="EFL50369.1"/>
    <property type="molecule type" value="Genomic_DNA"/>
</dbReference>
<evidence type="ECO:0000256" key="1">
    <source>
        <dbReference type="SAM" id="Coils"/>
    </source>
</evidence>
<dbReference type="eggNOG" id="ENOG5031CTY">
    <property type="taxonomic scope" value="Bacteria"/>
</dbReference>
<gene>
    <name evidence="3" type="ORF">DesfrDRAFT_2935</name>
</gene>
<feature type="coiled-coil region" evidence="1">
    <location>
        <begin position="427"/>
        <end position="503"/>
    </location>
</feature>
<accession>E1JZ86</accession>
<organism evidence="3 4">
    <name type="scientific">Solidesulfovibrio fructosivorans JJ]</name>
    <dbReference type="NCBI Taxonomy" id="596151"/>
    <lineage>
        <taxon>Bacteria</taxon>
        <taxon>Pseudomonadati</taxon>
        <taxon>Thermodesulfobacteriota</taxon>
        <taxon>Desulfovibrionia</taxon>
        <taxon>Desulfovibrionales</taxon>
        <taxon>Desulfovibrionaceae</taxon>
        <taxon>Solidesulfovibrio</taxon>
    </lineage>
</organism>
<proteinExistence type="predicted"/>
<feature type="compositionally biased region" description="Low complexity" evidence="2">
    <location>
        <begin position="53"/>
        <end position="63"/>
    </location>
</feature>
<evidence type="ECO:0000313" key="4">
    <source>
        <dbReference type="Proteomes" id="UP000006250"/>
    </source>
</evidence>
<sequence length="683" mass="70945">MPTDKPLSETDDDIIDLTDLVEEGSGGGDAGDDAPVDMSFEQELEDLFGDAEPTPAQSAAPADTADDAGGDDAIDLTGLEVEEAPEKPAEDEDAIDLAGLGVDEDEAPAAAEAPAPGAEEEAMADLFGDDAAKAEGDDLLAQFDAAKEPAAEAPATDEALAEGEADEALDISDMALSALESETPAGKEPGEAPQLEPSMDDLLGDLPPAPEGAPAEAGGPDLAELATIEETSAAPAAATAAAAGAIDLAALDKLIDTAKGPVPKAPEEEAADAGRLNALAERIDALETSTATLCDKVESLPTAADGDALADALSARLEDALAERLEAIMAGQPTPDHEALKTEILHAAEEHGAAARDAMLAEVRQSLTRLESLTQEQQGRFTDFAATMETRLAEITRDLPQPDEFATKDSLSASLEALGETLSRDIAGKLDERLTELRRELRETLSTELASTLDERFAEALESAKQAARQEVEALGEMLTGRIEALESERQDSEARLAAMTEDVTGQVRDALAPSLTALEAKADRADIDAALAPALEALATKLDKADLDAALERLEAKADRADIDAALAPALEALATKLDKADLDAALERLEAKPDQAGLDAAIDAAIAPALEGLAAKLDKTELDATLEPLRGRLEAALGKEELDTAIHALREEMAADIKKLVPKAAADVIREEITALAKELL</sequence>
<reference evidence="3 4" key="1">
    <citation type="submission" date="2010-08" db="EMBL/GenBank/DDBJ databases">
        <title>The draft genome of Desulfovibrio fructosovorans JJ.</title>
        <authorList>
            <consortium name="US DOE Joint Genome Institute (JGI-PGF)"/>
            <person name="Lucas S."/>
            <person name="Copeland A."/>
            <person name="Lapidus A."/>
            <person name="Cheng J.-F."/>
            <person name="Bruce D."/>
            <person name="Goodwin L."/>
            <person name="Pitluck S."/>
            <person name="Land M.L."/>
            <person name="Hauser L."/>
            <person name="Chang Y.-J."/>
            <person name="Jeffries C."/>
            <person name="Wall J.D."/>
            <person name="Stahl D.A."/>
            <person name="Arkin A.P."/>
            <person name="Dehal P."/>
            <person name="Stolyar S.M."/>
            <person name="Hazen T.C."/>
            <person name="Woyke T.J."/>
        </authorList>
    </citation>
    <scope>NUCLEOTIDE SEQUENCE [LARGE SCALE GENOMIC DNA]</scope>
    <source>
        <strain evidence="3 4">JJ</strain>
    </source>
</reference>
<feature type="compositionally biased region" description="Acidic residues" evidence="2">
    <location>
        <begin position="9"/>
        <end position="22"/>
    </location>
</feature>
<evidence type="ECO:0000313" key="3">
    <source>
        <dbReference type="EMBL" id="EFL50369.1"/>
    </source>
</evidence>
<feature type="compositionally biased region" description="Acidic residues" evidence="2">
    <location>
        <begin position="159"/>
        <end position="170"/>
    </location>
</feature>
<feature type="compositionally biased region" description="Low complexity" evidence="2">
    <location>
        <begin position="108"/>
        <end position="117"/>
    </location>
</feature>
<feature type="compositionally biased region" description="Acidic residues" evidence="2">
    <location>
        <begin position="30"/>
        <end position="49"/>
    </location>
</feature>
<dbReference type="AlphaFoldDB" id="E1JZ86"/>
<dbReference type="RefSeq" id="WP_005995098.1">
    <property type="nucleotide sequence ID" value="NZ_AECZ01000021.1"/>
</dbReference>
<dbReference type="Proteomes" id="UP000006250">
    <property type="component" value="Unassembled WGS sequence"/>
</dbReference>
<feature type="compositionally biased region" description="Low complexity" evidence="2">
    <location>
        <begin position="204"/>
        <end position="222"/>
    </location>
</feature>
<feature type="region of interest" description="Disordered" evidence="2">
    <location>
        <begin position="1"/>
        <end position="222"/>
    </location>
</feature>
<keyword evidence="1" id="KW-0175">Coiled coil</keyword>
<keyword evidence="4" id="KW-1185">Reference proteome</keyword>
<dbReference type="Gene3D" id="1.20.120.20">
    <property type="entry name" value="Apolipoprotein"/>
    <property type="match status" value="1"/>
</dbReference>
<feature type="compositionally biased region" description="Acidic residues" evidence="2">
    <location>
        <begin position="64"/>
        <end position="74"/>
    </location>
</feature>